<feature type="transmembrane region" description="Helical" evidence="1">
    <location>
        <begin position="54"/>
        <end position="76"/>
    </location>
</feature>
<keyword evidence="3" id="KW-1185">Reference proteome</keyword>
<feature type="transmembrane region" description="Helical" evidence="1">
    <location>
        <begin position="88"/>
        <end position="106"/>
    </location>
</feature>
<feature type="transmembrane region" description="Helical" evidence="1">
    <location>
        <begin position="126"/>
        <end position="142"/>
    </location>
</feature>
<dbReference type="AlphaFoldDB" id="A0A3M2HNM4"/>
<organism evidence="2 3">
    <name type="scientific">Stutzerimonas zhaodongensis</name>
    <dbReference type="NCBI Taxonomy" id="1176257"/>
    <lineage>
        <taxon>Bacteria</taxon>
        <taxon>Pseudomonadati</taxon>
        <taxon>Pseudomonadota</taxon>
        <taxon>Gammaproteobacteria</taxon>
        <taxon>Pseudomonadales</taxon>
        <taxon>Pseudomonadaceae</taxon>
        <taxon>Stutzerimonas</taxon>
    </lineage>
</organism>
<dbReference type="RefSeq" id="WP_122167331.1">
    <property type="nucleotide sequence ID" value="NZ_JAMOIB010000006.1"/>
</dbReference>
<proteinExistence type="predicted"/>
<evidence type="ECO:0000313" key="3">
    <source>
        <dbReference type="Proteomes" id="UP000269774"/>
    </source>
</evidence>
<comment type="caution">
    <text evidence="2">The sequence shown here is derived from an EMBL/GenBank/DDBJ whole genome shotgun (WGS) entry which is preliminary data.</text>
</comment>
<sequence length="147" mass="15413">MTAYLRALLIFLLAVAFATVLGSIIQTQINLAALQSLGAPVSLSVRLNATVRDLLGFTPAYAGIMAVTLMFAMPLAALASRFLPTWRLPLYFLAGGLGLLAAFQIADAVAPMPTLIAATRSAEGTAAMMLSGAFGGLLFATLRRPRQ</sequence>
<reference evidence="2 3" key="1">
    <citation type="submission" date="2018-10" db="EMBL/GenBank/DDBJ databases">
        <title>Pseudomonas zhaodongensis NEAU-ST5-21(T) genome.</title>
        <authorList>
            <person name="Peng J."/>
            <person name="Liu Z.-P."/>
        </authorList>
    </citation>
    <scope>NUCLEOTIDE SEQUENCE [LARGE SCALE GENOMIC DNA]</scope>
    <source>
        <strain evidence="2 3">NEAU-ST5-21</strain>
    </source>
</reference>
<evidence type="ECO:0000256" key="1">
    <source>
        <dbReference type="SAM" id="Phobius"/>
    </source>
</evidence>
<keyword evidence="1" id="KW-1133">Transmembrane helix</keyword>
<dbReference type="OrthoDB" id="7907428at2"/>
<gene>
    <name evidence="2" type="ORF">EA797_17045</name>
</gene>
<dbReference type="Proteomes" id="UP000269774">
    <property type="component" value="Unassembled WGS sequence"/>
</dbReference>
<keyword evidence="1" id="KW-0472">Membrane</keyword>
<evidence type="ECO:0000313" key="2">
    <source>
        <dbReference type="EMBL" id="RMH88939.1"/>
    </source>
</evidence>
<dbReference type="EMBL" id="RFFM01000004">
    <property type="protein sequence ID" value="RMH88939.1"/>
    <property type="molecule type" value="Genomic_DNA"/>
</dbReference>
<keyword evidence="1" id="KW-0812">Transmembrane</keyword>
<protein>
    <submittedName>
        <fullName evidence="2">Uncharacterized protein</fullName>
    </submittedName>
</protein>
<name>A0A3M2HNM4_9GAMM</name>
<accession>A0A3M2HNM4</accession>